<dbReference type="SUPFAM" id="SSF69593">
    <property type="entry name" value="Glycerol-3-phosphate (1)-acyltransferase"/>
    <property type="match status" value="1"/>
</dbReference>
<evidence type="ECO:0000256" key="4">
    <source>
        <dbReference type="ARBA" id="ARBA00023098"/>
    </source>
</evidence>
<evidence type="ECO:0000313" key="11">
    <source>
        <dbReference type="Proteomes" id="UP001190452"/>
    </source>
</evidence>
<evidence type="ECO:0000256" key="2">
    <source>
        <dbReference type="ARBA" id="ARBA00022516"/>
    </source>
</evidence>
<keyword evidence="11" id="KW-1185">Reference proteome</keyword>
<reference evidence="8 11" key="1">
    <citation type="submission" date="2023-07" db="EMBL/GenBank/DDBJ databases">
        <authorList>
            <person name="Peeters C."/>
        </authorList>
    </citation>
    <scope>NUCLEOTIDE SEQUENCE</scope>
    <source>
        <strain evidence="9 11">R-77569</strain>
        <strain evidence="8">R-77591</strain>
    </source>
</reference>
<dbReference type="EMBL" id="CAUDKV010000029">
    <property type="protein sequence ID" value="CAJ0897107.1"/>
    <property type="molecule type" value="Genomic_DNA"/>
</dbReference>
<keyword evidence="6" id="KW-0812">Transmembrane</keyword>
<dbReference type="InterPro" id="IPR002123">
    <property type="entry name" value="Plipid/glycerol_acylTrfase"/>
</dbReference>
<dbReference type="AlphaFoldDB" id="A0AAD2ANP5"/>
<dbReference type="Pfam" id="PF01553">
    <property type="entry name" value="Acyltransferase"/>
    <property type="match status" value="1"/>
</dbReference>
<name>A0AAD2ANP5_9RALS</name>
<protein>
    <submittedName>
        <fullName evidence="8">1-acyl-sn-glycerol-3-phosphate acyltransferase</fullName>
        <ecNumber evidence="8">2.3.1.51</ecNumber>
    </submittedName>
</protein>
<evidence type="ECO:0000256" key="1">
    <source>
        <dbReference type="ARBA" id="ARBA00005189"/>
    </source>
</evidence>
<evidence type="ECO:0000256" key="3">
    <source>
        <dbReference type="ARBA" id="ARBA00022679"/>
    </source>
</evidence>
<evidence type="ECO:0000313" key="10">
    <source>
        <dbReference type="Proteomes" id="UP001190002"/>
    </source>
</evidence>
<dbReference type="PANTHER" id="PTHR10434:SF64">
    <property type="entry name" value="1-ACYL-SN-GLYCEROL-3-PHOSPHATE ACYLTRANSFERASE-RELATED"/>
    <property type="match status" value="1"/>
</dbReference>
<dbReference type="PANTHER" id="PTHR10434">
    <property type="entry name" value="1-ACYL-SN-GLYCEROL-3-PHOSPHATE ACYLTRANSFERASE"/>
    <property type="match status" value="1"/>
</dbReference>
<dbReference type="GO" id="GO:0006654">
    <property type="term" value="P:phosphatidic acid biosynthetic process"/>
    <property type="evidence" value="ECO:0007669"/>
    <property type="project" value="TreeGrafter"/>
</dbReference>
<comment type="pathway">
    <text evidence="1">Lipid metabolism.</text>
</comment>
<comment type="caution">
    <text evidence="8">The sequence shown here is derived from an EMBL/GenBank/DDBJ whole genome shotgun (WGS) entry which is preliminary data.</text>
</comment>
<evidence type="ECO:0000259" key="7">
    <source>
        <dbReference type="SMART" id="SM00563"/>
    </source>
</evidence>
<evidence type="ECO:0000313" key="9">
    <source>
        <dbReference type="EMBL" id="CAJ0897107.1"/>
    </source>
</evidence>
<dbReference type="Proteomes" id="UP001190002">
    <property type="component" value="Unassembled WGS sequence"/>
</dbReference>
<feature type="transmembrane region" description="Helical" evidence="6">
    <location>
        <begin position="36"/>
        <end position="55"/>
    </location>
</feature>
<feature type="domain" description="Phospholipid/glycerol acyltransferase" evidence="7">
    <location>
        <begin position="93"/>
        <end position="205"/>
    </location>
</feature>
<dbReference type="EMBL" id="CATVXE010000010">
    <property type="protein sequence ID" value="CAJ0685337.1"/>
    <property type="molecule type" value="Genomic_DNA"/>
</dbReference>
<keyword evidence="2" id="KW-0444">Lipid biosynthesis</keyword>
<evidence type="ECO:0000256" key="5">
    <source>
        <dbReference type="ARBA" id="ARBA00023315"/>
    </source>
</evidence>
<accession>A0AAD2ANP5</accession>
<evidence type="ECO:0000313" key="8">
    <source>
        <dbReference type="EMBL" id="CAJ0685337.1"/>
    </source>
</evidence>
<evidence type="ECO:0000256" key="6">
    <source>
        <dbReference type="SAM" id="Phobius"/>
    </source>
</evidence>
<dbReference type="EC" id="2.3.1.51" evidence="8"/>
<keyword evidence="6" id="KW-1133">Transmembrane helix</keyword>
<keyword evidence="6" id="KW-0472">Membrane</keyword>
<proteinExistence type="predicted"/>
<keyword evidence="3 8" id="KW-0808">Transferase</keyword>
<sequence>MTRTDGGMSDVAPEASSSAPAASVPQRKFVLRKLRLLVHLAEGIVTCALLFWWIGPRAKQALIQRWSRKLLALFRVSLVVHGEPAEAKDLAGSMLVSNHVSWLDIYAINSWHPPRFVAKSEIRSWPVIGWLCAQTGVLFVERARKRDAHRIMHAIADALRAGDVVCVFPEGTTSSGLQLLPFHANLFQAPVSAGAPIRPLALRYRIAATGELTTIPAYIDDLTLLDSVNAILNGPPLVVEVFVGAAMAPEMDRRALAAHSEQAVAALIHRAG</sequence>
<dbReference type="CDD" id="cd07989">
    <property type="entry name" value="LPLAT_AGPAT-like"/>
    <property type="match status" value="1"/>
</dbReference>
<keyword evidence="4" id="KW-0443">Lipid metabolism</keyword>
<keyword evidence="5 8" id="KW-0012">Acyltransferase</keyword>
<dbReference type="RefSeq" id="WP_063392927.1">
    <property type="nucleotide sequence ID" value="NZ_CATVXE010000010.1"/>
</dbReference>
<gene>
    <name evidence="8" type="primary">plsC</name>
    <name evidence="9" type="ORF">R77569_04666</name>
    <name evidence="8" type="ORF">R77591_02688</name>
</gene>
<dbReference type="Proteomes" id="UP001190452">
    <property type="component" value="Unassembled WGS sequence"/>
</dbReference>
<dbReference type="GO" id="GO:0003841">
    <property type="term" value="F:1-acylglycerol-3-phosphate O-acyltransferase activity"/>
    <property type="evidence" value="ECO:0007669"/>
    <property type="project" value="UniProtKB-EC"/>
</dbReference>
<dbReference type="SMART" id="SM00563">
    <property type="entry name" value="PlsC"/>
    <property type="match status" value="1"/>
</dbReference>
<organism evidence="8 10">
    <name type="scientific">Ralstonia mannitolilytica</name>
    <dbReference type="NCBI Taxonomy" id="105219"/>
    <lineage>
        <taxon>Bacteria</taxon>
        <taxon>Pseudomonadati</taxon>
        <taxon>Pseudomonadota</taxon>
        <taxon>Betaproteobacteria</taxon>
        <taxon>Burkholderiales</taxon>
        <taxon>Burkholderiaceae</taxon>
        <taxon>Ralstonia</taxon>
    </lineage>
</organism>